<dbReference type="Pfam" id="PF00221">
    <property type="entry name" value="Lyase_aromatic"/>
    <property type="match status" value="1"/>
</dbReference>
<dbReference type="EMBL" id="FQZL01000004">
    <property type="protein sequence ID" value="SHI33712.1"/>
    <property type="molecule type" value="Genomic_DNA"/>
</dbReference>
<dbReference type="OrthoDB" id="9806955at2"/>
<protein>
    <submittedName>
        <fullName evidence="2">Aromatic amino acid lyase</fullName>
    </submittedName>
</protein>
<dbReference type="InterPro" id="IPR001106">
    <property type="entry name" value="Aromatic_Lyase"/>
</dbReference>
<proteinExistence type="predicted"/>
<dbReference type="Gene3D" id="1.20.200.10">
    <property type="entry name" value="Fumarase/aspartase (Central domain)"/>
    <property type="match status" value="1"/>
</dbReference>
<accession>A0A1M6AB41</accession>
<dbReference type="AlphaFoldDB" id="A0A1M6AB41"/>
<organism evidence="2 3">
    <name type="scientific">Dethiosulfatibacter aminovorans DSM 17477</name>
    <dbReference type="NCBI Taxonomy" id="1121476"/>
    <lineage>
        <taxon>Bacteria</taxon>
        <taxon>Bacillati</taxon>
        <taxon>Bacillota</taxon>
        <taxon>Tissierellia</taxon>
        <taxon>Dethiosulfatibacter</taxon>
    </lineage>
</organism>
<dbReference type="PANTHER" id="PTHR10362">
    <property type="entry name" value="HISTIDINE AMMONIA-LYASE"/>
    <property type="match status" value="1"/>
</dbReference>
<keyword evidence="1 2" id="KW-0456">Lyase</keyword>
<gene>
    <name evidence="2" type="ORF">SAMN02745751_00056</name>
</gene>
<name>A0A1M6AB41_9FIRM</name>
<evidence type="ECO:0000256" key="1">
    <source>
        <dbReference type="ARBA" id="ARBA00023239"/>
    </source>
</evidence>
<dbReference type="STRING" id="1121476.SAMN02745751_00056"/>
<dbReference type="Gene3D" id="1.10.275.10">
    <property type="entry name" value="Fumarase/aspartase (N-terminal domain)"/>
    <property type="match status" value="1"/>
</dbReference>
<dbReference type="Proteomes" id="UP000184052">
    <property type="component" value="Unassembled WGS sequence"/>
</dbReference>
<reference evidence="2 3" key="1">
    <citation type="submission" date="2016-11" db="EMBL/GenBank/DDBJ databases">
        <authorList>
            <person name="Jaros S."/>
            <person name="Januszkiewicz K."/>
            <person name="Wedrychowicz H."/>
        </authorList>
    </citation>
    <scope>NUCLEOTIDE SEQUENCE [LARGE SCALE GENOMIC DNA]</scope>
    <source>
        <strain evidence="2 3">DSM 17477</strain>
    </source>
</reference>
<dbReference type="GO" id="GO:0016841">
    <property type="term" value="F:ammonia-lyase activity"/>
    <property type="evidence" value="ECO:0007669"/>
    <property type="project" value="UniProtKB-ARBA"/>
</dbReference>
<dbReference type="RefSeq" id="WP_073045393.1">
    <property type="nucleotide sequence ID" value="NZ_FQZL01000004.1"/>
</dbReference>
<evidence type="ECO:0000313" key="3">
    <source>
        <dbReference type="Proteomes" id="UP000184052"/>
    </source>
</evidence>
<dbReference type="InterPro" id="IPR024083">
    <property type="entry name" value="Fumarase/histidase_N"/>
</dbReference>
<sequence>MDKLYINGYDLTVEDVMKALNEDIEVILDEKAREMCKDSRSQIDRWLEGDPPVIYGINTGLGNMKDTVLSPEEHKRWNKTIPYPHAVALGKAIEPEITRASLLLRANVLARSYSAVRVELIERLLELFNSGLSPVVYELGSTGLSDLSPLSQNTMFVAGLEEAKAFSDGTMTSAREAFKKAGIEETFDLECKEVLALMNGSTMTQAIAILTFNKLERIFDDMSSDIEKTEATLYHSLKNSMNLIKLNLNKENNVSCDNPLLFKTDGNNYEPVMGCNCSNTQIGYMMDLVTVLVSDMCKWMYRNNSHEDKSYVLNIINKLDQLVMPATADSITTKTSQEDHVEFSYGAARKAKRSVELLEKAL</sequence>
<dbReference type="SUPFAM" id="SSF48557">
    <property type="entry name" value="L-aspartase-like"/>
    <property type="match status" value="1"/>
</dbReference>
<dbReference type="InterPro" id="IPR008948">
    <property type="entry name" value="L-Aspartase-like"/>
</dbReference>
<keyword evidence="3" id="KW-1185">Reference proteome</keyword>
<evidence type="ECO:0000313" key="2">
    <source>
        <dbReference type="EMBL" id="SHI33712.1"/>
    </source>
</evidence>